<sequence length="64" mass="7353">MDANGWSFYVQELLKFDIEALSVILIDNFDATPTYQWKELMLSLRPRRPTFFSCLSAAPLSASH</sequence>
<evidence type="ECO:0000313" key="1">
    <source>
        <dbReference type="EMBL" id="KAG6963987.1"/>
    </source>
</evidence>
<dbReference type="Proteomes" id="UP000688947">
    <property type="component" value="Unassembled WGS sequence"/>
</dbReference>
<dbReference type="EMBL" id="JAENGZ010000251">
    <property type="protein sequence ID" value="KAG6963987.1"/>
    <property type="molecule type" value="Genomic_DNA"/>
</dbReference>
<reference evidence="1" key="1">
    <citation type="submission" date="2021-01" db="EMBL/GenBank/DDBJ databases">
        <title>Phytophthora aleatoria, a newly-described species from Pinus radiata is distinct from Phytophthora cactorum isolates based on comparative genomics.</title>
        <authorList>
            <person name="Mcdougal R."/>
            <person name="Panda P."/>
            <person name="Williams N."/>
            <person name="Studholme D.J."/>
        </authorList>
    </citation>
    <scope>NUCLEOTIDE SEQUENCE</scope>
    <source>
        <strain evidence="1">NZFS 3830</strain>
    </source>
</reference>
<dbReference type="AlphaFoldDB" id="A0A8T1UK22"/>
<comment type="caution">
    <text evidence="1">The sequence shown here is derived from an EMBL/GenBank/DDBJ whole genome shotgun (WGS) entry which is preliminary data.</text>
</comment>
<name>A0A8T1UK22_9STRA</name>
<accession>A0A8T1UK22</accession>
<gene>
    <name evidence="1" type="ORF">JG687_00006241</name>
</gene>
<proteinExistence type="predicted"/>
<evidence type="ECO:0000313" key="2">
    <source>
        <dbReference type="Proteomes" id="UP000688947"/>
    </source>
</evidence>
<protein>
    <submittedName>
        <fullName evidence="1">Uncharacterized protein</fullName>
    </submittedName>
</protein>
<organism evidence="1 2">
    <name type="scientific">Phytophthora cactorum</name>
    <dbReference type="NCBI Taxonomy" id="29920"/>
    <lineage>
        <taxon>Eukaryota</taxon>
        <taxon>Sar</taxon>
        <taxon>Stramenopiles</taxon>
        <taxon>Oomycota</taxon>
        <taxon>Peronosporomycetes</taxon>
        <taxon>Peronosporales</taxon>
        <taxon>Peronosporaceae</taxon>
        <taxon>Phytophthora</taxon>
    </lineage>
</organism>